<proteinExistence type="predicted"/>
<protein>
    <submittedName>
        <fullName evidence="1">Uncharacterized protein</fullName>
    </submittedName>
</protein>
<dbReference type="InterPro" id="IPR009689">
    <property type="entry name" value="DUF1280"/>
</dbReference>
<dbReference type="Pfam" id="PF06918">
    <property type="entry name" value="DUF1280"/>
    <property type="match status" value="1"/>
</dbReference>
<sequence>MPSTSTARCDLMATPSTSKCAGGFGLDDGSDGMAATTKLGLVIGNVEHPNSPKNLSILGIYFGNDDRTNFEKKFGSIFAQLNQLKTVSLEIAGRKRNIPVQIPQIHFGTDGTPRFCSDFSLSTLQSSE</sequence>
<reference evidence="1 2" key="1">
    <citation type="submission" date="2024-10" db="EMBL/GenBank/DDBJ databases">
        <authorList>
            <person name="Kim D."/>
        </authorList>
    </citation>
    <scope>NUCLEOTIDE SEQUENCE [LARGE SCALE GENOMIC DNA]</scope>
    <source>
        <strain evidence="1">BH-2024</strain>
    </source>
</reference>
<organism evidence="1 2">
    <name type="scientific">Heterodera trifolii</name>
    <dbReference type="NCBI Taxonomy" id="157864"/>
    <lineage>
        <taxon>Eukaryota</taxon>
        <taxon>Metazoa</taxon>
        <taxon>Ecdysozoa</taxon>
        <taxon>Nematoda</taxon>
        <taxon>Chromadorea</taxon>
        <taxon>Rhabditida</taxon>
        <taxon>Tylenchina</taxon>
        <taxon>Tylenchomorpha</taxon>
        <taxon>Tylenchoidea</taxon>
        <taxon>Heteroderidae</taxon>
        <taxon>Heteroderinae</taxon>
        <taxon>Heterodera</taxon>
    </lineage>
</organism>
<dbReference type="AlphaFoldDB" id="A0ABD2MFX2"/>
<name>A0ABD2MFX2_9BILA</name>
<comment type="caution">
    <text evidence="1">The sequence shown here is derived from an EMBL/GenBank/DDBJ whole genome shotgun (WGS) entry which is preliminary data.</text>
</comment>
<evidence type="ECO:0000313" key="1">
    <source>
        <dbReference type="EMBL" id="KAL3125634.1"/>
    </source>
</evidence>
<keyword evidence="2" id="KW-1185">Reference proteome</keyword>
<evidence type="ECO:0000313" key="2">
    <source>
        <dbReference type="Proteomes" id="UP001620626"/>
    </source>
</evidence>
<dbReference type="Proteomes" id="UP001620626">
    <property type="component" value="Unassembled WGS sequence"/>
</dbReference>
<gene>
    <name evidence="1" type="ORF">niasHT_010214</name>
</gene>
<dbReference type="EMBL" id="JBICBT010000027">
    <property type="protein sequence ID" value="KAL3125634.1"/>
    <property type="molecule type" value="Genomic_DNA"/>
</dbReference>
<accession>A0ABD2MFX2</accession>